<sequence length="1106" mass="124489">MAPNSFRTPGVAVLIGSASGIGKATALAYARNGARGLVLADFNEPGVQKTAAQAKQEATHEDFAVIALHVDVRDYASVENVFEEAVKKFGRIDYSVTAAGIFIGQGFLAENPLDLYDNVQETNAKGILHHTKAAIRVMLKQEPLVIQDVDRARIIGRGAIVNICSIAGLVSVPGNIEYVASKFAAVGITKTAASEYGSSQIRINAVCPGAIETPLLERALALAPESRTAFTNGASLKRANFDSRISLKARKVKFYPGTSCNAAFRTNDVPLCFDDIHVLVNALINNSAPHLGIKTRQHWIKPLLFLNATGLSIVIMAGEDIQKAEEARVRGNGLYKTGKLSDAIKAYTEACELDNATYLPLSNLSAAYYEVGKYHESIVSAKKTLQMIAETPESETAKQKLLVRMAKGFLYLQNLEITESIVDAIESESERANLRCSVERIHAMQGDDDFGKSGLRLGLMKLPRYKPQMNDETEYFCVGHDTPESQLAGDLIRNLKPDEPASILFCGIGDARNMFQTIIELPDDQTRRLQFTVLDHKPSVIARNLIFFHLFNEAAMEKDEEKSRLLFRILAYLFTVSIIPPFVWEKLQMTTTTLLDDLESGNQPIAWANIGKEYIKPLCRVLRQWKPVPKGSYSPENIRGLVARGQLVNEIDSWGSDWKFNHQFFKDFGTVKLHPSDAERVEPHLAGPLRAYLNKAQGGKAQLSTYINNTWETNITMIDIDWEDKRGGFGEPDMSMNPLMTAEMLSSAMAKTQYRKYVMKGSVVEAIVRYFALAGSKFRRMHERLQVEVRIQEMADALESMRCDLLQNPEPGSDIVPGGGAQPPRRYHNPPRWDSINQYLAEYLLMYDRKRIESHFHVKLSVTTPEEYEDDMYPLMPYYKWERVTAPPKTLKFEELMPQASLTRWLYSHFLKICLPYERGPAFDLVYAPLNLTMFMRLLVHVSELGYPAHWLSTLINNLLGGEVTTTARAPRRYVLTTQDVDKVHPPRKVSVKPWTMEFAALISLWQHLLPFGLISSSHLLAPLDEMHEYTVKFPHPFFHPESGHVPHFMLVFWNQQKLESPLQTSARFVRSEVVRVVTTFNWSTDARAATFWLRRGDMAEMVGQD</sequence>
<evidence type="ECO:0000256" key="1">
    <source>
        <dbReference type="ARBA" id="ARBA00006484"/>
    </source>
</evidence>
<dbReference type="InterPro" id="IPR020904">
    <property type="entry name" value="Sc_DH/Rdtase_CS"/>
</dbReference>
<dbReference type="RefSeq" id="XP_066669924.1">
    <property type="nucleotide sequence ID" value="XM_066811001.1"/>
</dbReference>
<dbReference type="EMBL" id="JAQQWN010000005">
    <property type="protein sequence ID" value="KAK8085415.1"/>
    <property type="molecule type" value="Genomic_DNA"/>
</dbReference>
<dbReference type="InterPro" id="IPR027974">
    <property type="entry name" value="DUF4470"/>
</dbReference>
<dbReference type="PRINTS" id="PR00080">
    <property type="entry name" value="SDRFAMILY"/>
</dbReference>
<name>A0ABR1WRR4_9PEZI</name>
<dbReference type="PROSITE" id="PS00061">
    <property type="entry name" value="ADH_SHORT"/>
    <property type="match status" value="1"/>
</dbReference>
<proteinExistence type="inferred from homology"/>
<gene>
    <name evidence="4" type="ORF">PG997_006686</name>
</gene>
<dbReference type="Proteomes" id="UP001433268">
    <property type="component" value="Unassembled WGS sequence"/>
</dbReference>
<dbReference type="Gene3D" id="1.25.40.10">
    <property type="entry name" value="Tetratricopeptide repeat domain"/>
    <property type="match status" value="1"/>
</dbReference>
<dbReference type="GeneID" id="92044061"/>
<evidence type="ECO:0000259" key="3">
    <source>
        <dbReference type="Pfam" id="PF14737"/>
    </source>
</evidence>
<reference evidence="4 5" key="1">
    <citation type="submission" date="2023-01" db="EMBL/GenBank/DDBJ databases">
        <title>Analysis of 21 Apiospora genomes using comparative genomics revels a genus with tremendous synthesis potential of carbohydrate active enzymes and secondary metabolites.</title>
        <authorList>
            <person name="Sorensen T."/>
        </authorList>
    </citation>
    <scope>NUCLEOTIDE SEQUENCE [LARGE SCALE GENOMIC DNA]</scope>
    <source>
        <strain evidence="4 5">CBS 114990</strain>
    </source>
</reference>
<feature type="domain" description="DUF4470" evidence="3">
    <location>
        <begin position="490"/>
        <end position="569"/>
    </location>
</feature>
<accession>A0ABR1WRR4</accession>
<keyword evidence="5" id="KW-1185">Reference proteome</keyword>
<evidence type="ECO:0000313" key="5">
    <source>
        <dbReference type="Proteomes" id="UP001433268"/>
    </source>
</evidence>
<dbReference type="SUPFAM" id="SSF48452">
    <property type="entry name" value="TPR-like"/>
    <property type="match status" value="1"/>
</dbReference>
<dbReference type="InterPro" id="IPR002347">
    <property type="entry name" value="SDR_fam"/>
</dbReference>
<evidence type="ECO:0000313" key="4">
    <source>
        <dbReference type="EMBL" id="KAK8085415.1"/>
    </source>
</evidence>
<keyword evidence="2" id="KW-0521">NADP</keyword>
<dbReference type="PANTHER" id="PTHR42760">
    <property type="entry name" value="SHORT-CHAIN DEHYDROGENASES/REDUCTASES FAMILY MEMBER"/>
    <property type="match status" value="1"/>
</dbReference>
<dbReference type="InterPro" id="IPR036291">
    <property type="entry name" value="NAD(P)-bd_dom_sf"/>
</dbReference>
<protein>
    <recommendedName>
        <fullName evidence="3">DUF4470 domain-containing protein</fullName>
    </recommendedName>
</protein>
<dbReference type="InterPro" id="IPR011990">
    <property type="entry name" value="TPR-like_helical_dom_sf"/>
</dbReference>
<organism evidence="4 5">
    <name type="scientific">Apiospora hydei</name>
    <dbReference type="NCBI Taxonomy" id="1337664"/>
    <lineage>
        <taxon>Eukaryota</taxon>
        <taxon>Fungi</taxon>
        <taxon>Dikarya</taxon>
        <taxon>Ascomycota</taxon>
        <taxon>Pezizomycotina</taxon>
        <taxon>Sordariomycetes</taxon>
        <taxon>Xylariomycetidae</taxon>
        <taxon>Amphisphaeriales</taxon>
        <taxon>Apiosporaceae</taxon>
        <taxon>Apiospora</taxon>
    </lineage>
</organism>
<dbReference type="CDD" id="cd05233">
    <property type="entry name" value="SDR_c"/>
    <property type="match status" value="1"/>
</dbReference>
<dbReference type="Gene3D" id="3.40.50.720">
    <property type="entry name" value="NAD(P)-binding Rossmann-like Domain"/>
    <property type="match status" value="1"/>
</dbReference>
<comment type="caution">
    <text evidence="4">The sequence shown here is derived from an EMBL/GenBank/DDBJ whole genome shotgun (WGS) entry which is preliminary data.</text>
</comment>
<dbReference type="SUPFAM" id="SSF51735">
    <property type="entry name" value="NAD(P)-binding Rossmann-fold domains"/>
    <property type="match status" value="1"/>
</dbReference>
<comment type="similarity">
    <text evidence="1">Belongs to the short-chain dehydrogenases/reductases (SDR) family.</text>
</comment>
<evidence type="ECO:0000256" key="2">
    <source>
        <dbReference type="ARBA" id="ARBA00022857"/>
    </source>
</evidence>
<dbReference type="PRINTS" id="PR00081">
    <property type="entry name" value="GDHRDH"/>
</dbReference>
<dbReference type="Pfam" id="PF00106">
    <property type="entry name" value="adh_short"/>
    <property type="match status" value="1"/>
</dbReference>
<dbReference type="Pfam" id="PF14737">
    <property type="entry name" value="DUF4470"/>
    <property type="match status" value="1"/>
</dbReference>